<dbReference type="PANTHER" id="PTHR47872:SF1">
    <property type="entry name" value="NUCLEAR RNA EXPORT FACTOR SDE5-RELATED"/>
    <property type="match status" value="1"/>
</dbReference>
<dbReference type="Pfam" id="PF08590">
    <property type="entry name" value="DUF1771"/>
    <property type="match status" value="1"/>
</dbReference>
<evidence type="ECO:0000259" key="2">
    <source>
        <dbReference type="SMART" id="SM01162"/>
    </source>
</evidence>
<dbReference type="Proteomes" id="UP001604336">
    <property type="component" value="Unassembled WGS sequence"/>
</dbReference>
<evidence type="ECO:0000313" key="4">
    <source>
        <dbReference type="Proteomes" id="UP001604336"/>
    </source>
</evidence>
<dbReference type="InterPro" id="IPR013899">
    <property type="entry name" value="DUF1771"/>
</dbReference>
<keyword evidence="4" id="KW-1185">Reference proteome</keyword>
<dbReference type="InterPro" id="IPR056254">
    <property type="entry name" value="At5g58720/SDE5-like_UBA-like"/>
</dbReference>
<organism evidence="3 4">
    <name type="scientific">Abeliophyllum distichum</name>
    <dbReference type="NCBI Taxonomy" id="126358"/>
    <lineage>
        <taxon>Eukaryota</taxon>
        <taxon>Viridiplantae</taxon>
        <taxon>Streptophyta</taxon>
        <taxon>Embryophyta</taxon>
        <taxon>Tracheophyta</taxon>
        <taxon>Spermatophyta</taxon>
        <taxon>Magnoliopsida</taxon>
        <taxon>eudicotyledons</taxon>
        <taxon>Gunneridae</taxon>
        <taxon>Pentapetalae</taxon>
        <taxon>asterids</taxon>
        <taxon>lamiids</taxon>
        <taxon>Lamiales</taxon>
        <taxon>Oleaceae</taxon>
        <taxon>Forsythieae</taxon>
        <taxon>Abeliophyllum</taxon>
    </lineage>
</organism>
<protein>
    <submittedName>
        <fullName evidence="3">Silencing defective 5</fullName>
    </submittedName>
</protein>
<dbReference type="SMART" id="SM01162">
    <property type="entry name" value="DUF1771"/>
    <property type="match status" value="1"/>
</dbReference>
<proteinExistence type="predicted"/>
<comment type="caution">
    <text evidence="3">The sequence shown here is derived from an EMBL/GenBank/DDBJ whole genome shotgun (WGS) entry which is preliminary data.</text>
</comment>
<dbReference type="AlphaFoldDB" id="A0ABD1UEW7"/>
<feature type="domain" description="DUF1771" evidence="2">
    <location>
        <begin position="401"/>
        <end position="466"/>
    </location>
</feature>
<feature type="region of interest" description="Disordered" evidence="1">
    <location>
        <begin position="119"/>
        <end position="139"/>
    </location>
</feature>
<reference evidence="4" key="1">
    <citation type="submission" date="2024-07" db="EMBL/GenBank/DDBJ databases">
        <title>Two chromosome-level genome assemblies of Korean endemic species Abeliophyllum distichum and Forsythia ovata (Oleaceae).</title>
        <authorList>
            <person name="Jang H."/>
        </authorList>
    </citation>
    <scope>NUCLEOTIDE SEQUENCE [LARGE SCALE GENOMIC DNA]</scope>
</reference>
<name>A0ABD1UEW7_9LAMI</name>
<sequence>MGPTNCQSVRVKRPAPILLFLSHSSLISFSKKQIHFTVFNRGRKEIIAGKEASDFLSHFKMKMEALPSTFSYTNEDEKNLKQLLDAFGSVVSLDDIASAYCQADRSLVTTGEVLRKMQGSTSGTSISVSQDDLESKSSVSSEYPMDNILESACVSNSKPKKCSASMGTVSCVIGREYSRHRPVPNESCMKTKPVKLNSKDFPVSEIWGENVETDSTARSETMHNDVDQFLFKMLGDGFQLEMGVIQDVVGQCGYDMQMSMDKLLDLSASTLEKKDDIIGIDAHKRMGNDPMPEDIPFRGQPPHIDFCGRSSANIATGSELQLPRREKEKHDLQKEVLHALFNAPERIEEKQERIRPIRGDRGRTPNGRFVVNPPEETSLENITFITRRQVSERSDENGENSYEDLREAVKEYWVAMKEYYKAAVDAFTEKDHEKAQKFMEKGHFFMKKAREADETSAQKLLEKSCAAEEISLNVYIFEPKEAVRMLRLHLFTFSGLPSVQHLKIIVGTNDKDAKEGLRKRMIIKLLNRESIQWTEDESGQIIAIRVDEINPEKLSFAKKS</sequence>
<accession>A0ABD1UEW7</accession>
<dbReference type="Pfam" id="PF24767">
    <property type="entry name" value="UBA_At5g58720"/>
    <property type="match status" value="1"/>
</dbReference>
<evidence type="ECO:0000313" key="3">
    <source>
        <dbReference type="EMBL" id="KAL2523579.1"/>
    </source>
</evidence>
<gene>
    <name evidence="3" type="ORF">Adt_08633</name>
</gene>
<evidence type="ECO:0000256" key="1">
    <source>
        <dbReference type="SAM" id="MobiDB-lite"/>
    </source>
</evidence>
<dbReference type="PANTHER" id="PTHR47872">
    <property type="entry name" value="NUCLEAR RNA EXPORT FACTOR SDE5-RELATED"/>
    <property type="match status" value="1"/>
</dbReference>
<dbReference type="EMBL" id="JBFOLK010000003">
    <property type="protein sequence ID" value="KAL2523579.1"/>
    <property type="molecule type" value="Genomic_DNA"/>
</dbReference>